<accession>A0A6B8VMR6</accession>
<dbReference type="CDD" id="cd02966">
    <property type="entry name" value="TlpA_like_family"/>
    <property type="match status" value="1"/>
</dbReference>
<dbReference type="AlphaFoldDB" id="A0A6B8VMR6"/>
<dbReference type="InterPro" id="IPR013740">
    <property type="entry name" value="Redoxin"/>
</dbReference>
<dbReference type="GO" id="GO:0016491">
    <property type="term" value="F:oxidoreductase activity"/>
    <property type="evidence" value="ECO:0007669"/>
    <property type="project" value="InterPro"/>
</dbReference>
<dbReference type="KEGG" id="cok:COCCU_04220"/>
<name>A0A6B8VMR6_9CORY</name>
<organism evidence="2 3">
    <name type="scientific">Corynebacterium occultum</name>
    <dbReference type="NCBI Taxonomy" id="2675219"/>
    <lineage>
        <taxon>Bacteria</taxon>
        <taxon>Bacillati</taxon>
        <taxon>Actinomycetota</taxon>
        <taxon>Actinomycetes</taxon>
        <taxon>Mycobacteriales</taxon>
        <taxon>Corynebacteriaceae</taxon>
        <taxon>Corynebacterium</taxon>
    </lineage>
</organism>
<evidence type="ECO:0000313" key="3">
    <source>
        <dbReference type="Proteomes" id="UP000424462"/>
    </source>
</evidence>
<keyword evidence="3" id="KW-1185">Reference proteome</keyword>
<dbReference type="PANTHER" id="PTHR42852">
    <property type="entry name" value="THIOL:DISULFIDE INTERCHANGE PROTEIN DSBE"/>
    <property type="match status" value="1"/>
</dbReference>
<dbReference type="EMBL" id="CP046455">
    <property type="protein sequence ID" value="QGU06792.1"/>
    <property type="molecule type" value="Genomic_DNA"/>
</dbReference>
<dbReference type="SUPFAM" id="SSF52833">
    <property type="entry name" value="Thioredoxin-like"/>
    <property type="match status" value="1"/>
</dbReference>
<evidence type="ECO:0000259" key="1">
    <source>
        <dbReference type="Pfam" id="PF08534"/>
    </source>
</evidence>
<feature type="domain" description="Redoxin" evidence="1">
    <location>
        <begin position="20"/>
        <end position="143"/>
    </location>
</feature>
<evidence type="ECO:0000313" key="2">
    <source>
        <dbReference type="EMBL" id="QGU06792.1"/>
    </source>
</evidence>
<sequence length="159" mass="17634">MPTTDDDATLLQLQVSEWVNGPELNLEELRGRVLLIETFQMLCPGCVTAGIPQAQRVHQTFAADQVQVIGLHTVFEHHEVMGPEALKVFLAEFGVRFPVAVDLPVEGHVVPATMRHYRLQGTPSTLLVDRKGRVRNIHFGTMEDLALGAWLGTLLTESE</sequence>
<dbReference type="Proteomes" id="UP000424462">
    <property type="component" value="Chromosome"/>
</dbReference>
<reference evidence="2 3" key="1">
    <citation type="submission" date="2019-11" db="EMBL/GenBank/DDBJ databases">
        <title>Complete genome sequence of Corynebacterium kalinowskii 1959, a novel Corynebacterium species isolated from soil of a small paddock in Vilsendorf, Germany.</title>
        <authorList>
            <person name="Schaffert L."/>
            <person name="Ruwe M."/>
            <person name="Milse J."/>
            <person name="Hanuschka K."/>
            <person name="Ortseifen V."/>
            <person name="Droste J."/>
            <person name="Brandt D."/>
            <person name="Schlueter L."/>
            <person name="Kutter Y."/>
            <person name="Vinke S."/>
            <person name="Viehoefer P."/>
            <person name="Jacob L."/>
            <person name="Luebke N.-C."/>
            <person name="Schulte-Berndt E."/>
            <person name="Hain C."/>
            <person name="Linder M."/>
            <person name="Schmidt P."/>
            <person name="Wollenschlaeger L."/>
            <person name="Luttermann T."/>
            <person name="Thieme E."/>
            <person name="Hassa J."/>
            <person name="Haak M."/>
            <person name="Wittchen M."/>
            <person name="Mentz A."/>
            <person name="Persicke M."/>
            <person name="Busche T."/>
            <person name="Ruckert C."/>
        </authorList>
    </citation>
    <scope>NUCLEOTIDE SEQUENCE [LARGE SCALE GENOMIC DNA]</scope>
    <source>
        <strain evidence="2 3">2039</strain>
    </source>
</reference>
<dbReference type="InterPro" id="IPR036249">
    <property type="entry name" value="Thioredoxin-like_sf"/>
</dbReference>
<dbReference type="Pfam" id="PF08534">
    <property type="entry name" value="Redoxin"/>
    <property type="match status" value="1"/>
</dbReference>
<proteinExistence type="predicted"/>
<dbReference type="InterPro" id="IPR050553">
    <property type="entry name" value="Thioredoxin_ResA/DsbE_sf"/>
</dbReference>
<dbReference type="RefSeq" id="WP_156230368.1">
    <property type="nucleotide sequence ID" value="NZ_CP046455.1"/>
</dbReference>
<protein>
    <submittedName>
        <fullName evidence="2">Thiol-disulfide oxidoreductase</fullName>
    </submittedName>
</protein>
<gene>
    <name evidence="2" type="ORF">COCCU_04220</name>
</gene>
<dbReference type="PANTHER" id="PTHR42852:SF13">
    <property type="entry name" value="PROTEIN DIPZ"/>
    <property type="match status" value="1"/>
</dbReference>
<dbReference type="Gene3D" id="3.40.30.10">
    <property type="entry name" value="Glutaredoxin"/>
    <property type="match status" value="1"/>
</dbReference>